<evidence type="ECO:0000313" key="3">
    <source>
        <dbReference type="EMBL" id="UWZ34267.1"/>
    </source>
</evidence>
<organism evidence="3 4">
    <name type="scientific">Dactylosporangium roseum</name>
    <dbReference type="NCBI Taxonomy" id="47989"/>
    <lineage>
        <taxon>Bacteria</taxon>
        <taxon>Bacillati</taxon>
        <taxon>Actinomycetota</taxon>
        <taxon>Actinomycetes</taxon>
        <taxon>Micromonosporales</taxon>
        <taxon>Micromonosporaceae</taxon>
        <taxon>Dactylosporangium</taxon>
    </lineage>
</organism>
<protein>
    <submittedName>
        <fullName evidence="3">Nitrile hydratase subunit beta</fullName>
        <ecNumber evidence="3">4.2.1.84</ecNumber>
    </submittedName>
</protein>
<dbReference type="InterPro" id="IPR024690">
    <property type="entry name" value="CN_hydtase_beta_dom_C"/>
</dbReference>
<dbReference type="Proteomes" id="UP001058271">
    <property type="component" value="Chromosome"/>
</dbReference>
<dbReference type="SUPFAM" id="SSF50090">
    <property type="entry name" value="Electron transport accessory proteins"/>
    <property type="match status" value="1"/>
</dbReference>
<sequence length="136" mass="16116">MDHGRRQDAHRQRPDHARRTGGEDRRGASPFGRQVMTHRRFSIGDHVTVRDTTSMFHTRTQRYTRGRTGVVTEYRPEWVIPEDEAWGRDENGRHEPFYVVRFRQTDLWPDYEGFDVDTLETECSERWLEPAKAGAK</sequence>
<dbReference type="Gene3D" id="2.30.30.50">
    <property type="match status" value="1"/>
</dbReference>
<keyword evidence="4" id="KW-1185">Reference proteome</keyword>
<feature type="domain" description="Nitrile hydratase beta subunit" evidence="2">
    <location>
        <begin position="33"/>
        <end position="130"/>
    </location>
</feature>
<evidence type="ECO:0000313" key="4">
    <source>
        <dbReference type="Proteomes" id="UP001058271"/>
    </source>
</evidence>
<accession>A0ABY5YYF3</accession>
<dbReference type="Pfam" id="PF02211">
    <property type="entry name" value="NHase_beta_C"/>
    <property type="match status" value="1"/>
</dbReference>
<evidence type="ECO:0000256" key="1">
    <source>
        <dbReference type="SAM" id="MobiDB-lite"/>
    </source>
</evidence>
<feature type="compositionally biased region" description="Basic and acidic residues" evidence="1">
    <location>
        <begin position="1"/>
        <end position="27"/>
    </location>
</feature>
<dbReference type="InterPro" id="IPR008990">
    <property type="entry name" value="Elect_transpt_acc-like_dom_sf"/>
</dbReference>
<dbReference type="EMBL" id="CP073721">
    <property type="protein sequence ID" value="UWZ34267.1"/>
    <property type="molecule type" value="Genomic_DNA"/>
</dbReference>
<dbReference type="EC" id="4.2.1.84" evidence="3"/>
<reference evidence="3" key="1">
    <citation type="submission" date="2021-04" db="EMBL/GenBank/DDBJ databases">
        <title>Biosynthetic gene clusters of Dactylosporangioum roseum.</title>
        <authorList>
            <person name="Hartkoorn R.C."/>
            <person name="Beaudoing E."/>
            <person name="Hot D."/>
            <person name="Moureu S."/>
        </authorList>
    </citation>
    <scope>NUCLEOTIDE SEQUENCE</scope>
    <source>
        <strain evidence="3">NRRL B-16295</strain>
    </source>
</reference>
<gene>
    <name evidence="3" type="ORF">Drose_23855</name>
</gene>
<proteinExistence type="predicted"/>
<keyword evidence="3" id="KW-0456">Lyase</keyword>
<dbReference type="GO" id="GO:0018822">
    <property type="term" value="F:nitrile hydratase activity"/>
    <property type="evidence" value="ECO:0007669"/>
    <property type="project" value="UniProtKB-EC"/>
</dbReference>
<name>A0ABY5YYF3_9ACTN</name>
<evidence type="ECO:0000259" key="2">
    <source>
        <dbReference type="Pfam" id="PF02211"/>
    </source>
</evidence>
<feature type="region of interest" description="Disordered" evidence="1">
    <location>
        <begin position="1"/>
        <end position="34"/>
    </location>
</feature>